<sequence length="275" mass="31459">MRVFVACFYMVNTIIIYDHHSMVTIHTNMSKIVNLRVHVAPVGFEIDRIAIPAKQMKADRVWLLMHAEPSKDQAQGYMEKIRTQLKKEKIEVQVAHSNRFDLFKILRALREIVQKEDGNDIFVNCSSGSKIQAIACMMACMMFQGKTKLTPYYAEPESYSSVKGEQLSSGLKSVVKLPAYEIHTPKPILVQALKIIQENGGKITKKEMAKIAYEKKIILVNAREENFQQARFASLDKNIIQPLLNEWKFIEVERVGRTRWIKTTPEGQGAVEFLG</sequence>
<evidence type="ECO:0000259" key="2">
    <source>
        <dbReference type="Pfam" id="PF22665"/>
    </source>
</evidence>
<dbReference type="Pfam" id="PF19810">
    <property type="entry name" value="HFX_2341_N"/>
    <property type="match status" value="1"/>
</dbReference>
<dbReference type="AlphaFoldDB" id="A0A128A0C2"/>
<gene>
    <name evidence="3" type="ORF">NDEV_0035</name>
</gene>
<evidence type="ECO:0000313" key="3">
    <source>
        <dbReference type="EMBL" id="CUR50800.1"/>
    </source>
</evidence>
<name>A0A128A0C2_9ARCH</name>
<proteinExistence type="predicted"/>
<accession>A0A128A0C2</accession>
<dbReference type="Pfam" id="PF22665">
    <property type="entry name" value="WHD_DUF6293"/>
    <property type="match status" value="1"/>
</dbReference>
<dbReference type="InterPro" id="IPR054162">
    <property type="entry name" value="DUF6293_C"/>
</dbReference>
<keyword evidence="4" id="KW-1185">Reference proteome</keyword>
<evidence type="ECO:0000259" key="1">
    <source>
        <dbReference type="Pfam" id="PF19810"/>
    </source>
</evidence>
<feature type="domain" description="HFX-2341-like N-terminal" evidence="1">
    <location>
        <begin position="36"/>
        <end position="159"/>
    </location>
</feature>
<dbReference type="EMBL" id="LN890280">
    <property type="protein sequence ID" value="CUR50800.1"/>
    <property type="molecule type" value="Genomic_DNA"/>
</dbReference>
<protein>
    <submittedName>
        <fullName evidence="3">Uncharacterized protein</fullName>
    </submittedName>
</protein>
<feature type="domain" description="DUF6293" evidence="2">
    <location>
        <begin position="176"/>
        <end position="273"/>
    </location>
</feature>
<dbReference type="Proteomes" id="UP000196239">
    <property type="component" value="Chromosome 1"/>
</dbReference>
<reference evidence="4" key="1">
    <citation type="submission" date="2015-10" db="EMBL/GenBank/DDBJ databases">
        <authorList>
            <person name="Lehtovirta-Morley L.E."/>
            <person name="Vieille C."/>
        </authorList>
    </citation>
    <scope>NUCLEOTIDE SEQUENCE [LARGE SCALE GENOMIC DNA]</scope>
</reference>
<dbReference type="InterPro" id="IPR046260">
    <property type="entry name" value="HFX_2341-like_N"/>
</dbReference>
<dbReference type="KEGG" id="ndv:NDEV_0035"/>
<evidence type="ECO:0000313" key="4">
    <source>
        <dbReference type="Proteomes" id="UP000196239"/>
    </source>
</evidence>
<dbReference type="Gene3D" id="3.40.50.10770">
    <property type="entry name" value="Hypothetical protein VC1899 like domain (Restriction endonuclease-like)"/>
    <property type="match status" value="1"/>
</dbReference>
<organism evidence="3 4">
    <name type="scientific">Nitrosotalea devaniterrae</name>
    <dbReference type="NCBI Taxonomy" id="1078905"/>
    <lineage>
        <taxon>Archaea</taxon>
        <taxon>Nitrososphaerota</taxon>
        <taxon>Nitrososphaeria</taxon>
        <taxon>Nitrosotaleales</taxon>
        <taxon>Nitrosotaleaceae</taxon>
        <taxon>Nitrosotalea</taxon>
    </lineage>
</organism>